<dbReference type="InterPro" id="IPR050282">
    <property type="entry name" value="Cycloisomerase_2"/>
</dbReference>
<evidence type="ECO:0000256" key="1">
    <source>
        <dbReference type="ARBA" id="ARBA00005564"/>
    </source>
</evidence>
<dbReference type="Gene3D" id="2.130.10.10">
    <property type="entry name" value="YVTN repeat-like/Quinoprotein amine dehydrogenase"/>
    <property type="match status" value="1"/>
</dbReference>
<gene>
    <name evidence="3" type="ORF">BDW59DRAFT_182352</name>
</gene>
<organism evidence="3 4">
    <name type="scientific">Aspergillus cavernicola</name>
    <dbReference type="NCBI Taxonomy" id="176166"/>
    <lineage>
        <taxon>Eukaryota</taxon>
        <taxon>Fungi</taxon>
        <taxon>Dikarya</taxon>
        <taxon>Ascomycota</taxon>
        <taxon>Pezizomycotina</taxon>
        <taxon>Eurotiomycetes</taxon>
        <taxon>Eurotiomycetidae</taxon>
        <taxon>Eurotiales</taxon>
        <taxon>Aspergillaceae</taxon>
        <taxon>Aspergillus</taxon>
        <taxon>Aspergillus subgen. Nidulantes</taxon>
    </lineage>
</organism>
<feature type="signal peptide" evidence="2">
    <location>
        <begin position="1"/>
        <end position="17"/>
    </location>
</feature>
<accession>A0ABR4HNP2</accession>
<sequence>MNLFYLATLLFGSSVIASGPSRLYAASYAGTVSSLSLTKSGPNYELTTLSQTTDCGTSPSWLMLDKQNEVLYCLDEGVDLPNATLTSFQIKSNGSLARITQLSTLSGPVASEFYSAPGLPGRKFFAVAHYSGSAVTTYTLDPASGHFDHVQTFTFEMAAPGPVPARQDAPHPHGVTVDPTGQFVLVPDLGADLVRIFYINSSTGLLEQQQSLVAPPGSGPRHAVFWSPKKADPSQAHNVRFYLVTELDNHLNSFEVTYPANGTIAFSKGQRENTYGEGSTPPVGSKAAGIAISPENNHVVISNRNDETFGPANDSIAIFSSADRKGQSPTDVCFVDLYPAYGSFPRQFEISSREGKVALALQNSHEVAIVEWNDKTGSPGSLLAVKSLDGEIPAVIWGA</sequence>
<evidence type="ECO:0000313" key="3">
    <source>
        <dbReference type="EMBL" id="KAL2817007.1"/>
    </source>
</evidence>
<proteinExistence type="inferred from homology"/>
<comment type="caution">
    <text evidence="3">The sequence shown here is derived from an EMBL/GenBank/DDBJ whole genome shotgun (WGS) entry which is preliminary data.</text>
</comment>
<evidence type="ECO:0000313" key="4">
    <source>
        <dbReference type="Proteomes" id="UP001610335"/>
    </source>
</evidence>
<comment type="similarity">
    <text evidence="1">Belongs to the cycloisomerase 2 family.</text>
</comment>
<reference evidence="3 4" key="1">
    <citation type="submission" date="2024-07" db="EMBL/GenBank/DDBJ databases">
        <title>Section-level genome sequencing and comparative genomics of Aspergillus sections Usti and Cavernicolus.</title>
        <authorList>
            <consortium name="Lawrence Berkeley National Laboratory"/>
            <person name="Nybo J.L."/>
            <person name="Vesth T.C."/>
            <person name="Theobald S."/>
            <person name="Frisvad J.C."/>
            <person name="Larsen T.O."/>
            <person name="Kjaerboelling I."/>
            <person name="Rothschild-Mancinelli K."/>
            <person name="Lyhne E.K."/>
            <person name="Kogle M.E."/>
            <person name="Barry K."/>
            <person name="Clum A."/>
            <person name="Na H."/>
            <person name="Ledsgaard L."/>
            <person name="Lin J."/>
            <person name="Lipzen A."/>
            <person name="Kuo A."/>
            <person name="Riley R."/>
            <person name="Mondo S."/>
            <person name="LaButti K."/>
            <person name="Haridas S."/>
            <person name="Pangalinan J."/>
            <person name="Salamov A.A."/>
            <person name="Simmons B.A."/>
            <person name="Magnuson J.K."/>
            <person name="Chen J."/>
            <person name="Drula E."/>
            <person name="Henrissat B."/>
            <person name="Wiebenga A."/>
            <person name="Lubbers R.J."/>
            <person name="Gomes A.C."/>
            <person name="Makela M.R."/>
            <person name="Stajich J."/>
            <person name="Grigoriev I.V."/>
            <person name="Mortensen U.H."/>
            <person name="De vries R.P."/>
            <person name="Baker S.E."/>
            <person name="Andersen M.R."/>
        </authorList>
    </citation>
    <scope>NUCLEOTIDE SEQUENCE [LARGE SCALE GENOMIC DNA]</scope>
    <source>
        <strain evidence="3 4">CBS 600.67</strain>
    </source>
</reference>
<dbReference type="InterPro" id="IPR015943">
    <property type="entry name" value="WD40/YVTN_repeat-like_dom_sf"/>
</dbReference>
<keyword evidence="4" id="KW-1185">Reference proteome</keyword>
<dbReference type="SUPFAM" id="SSF75011">
    <property type="entry name" value="3-carboxy-cis,cis-mucoante lactonizing enzyme"/>
    <property type="match status" value="1"/>
</dbReference>
<evidence type="ECO:0000256" key="2">
    <source>
        <dbReference type="SAM" id="SignalP"/>
    </source>
</evidence>
<dbReference type="InterPro" id="IPR019405">
    <property type="entry name" value="Lactonase_7-beta_prop"/>
</dbReference>
<dbReference type="Pfam" id="PF10282">
    <property type="entry name" value="Lactonase"/>
    <property type="match status" value="1"/>
</dbReference>
<keyword evidence="2" id="KW-0732">Signal</keyword>
<feature type="chain" id="PRO_5045713737" evidence="2">
    <location>
        <begin position="18"/>
        <end position="399"/>
    </location>
</feature>
<name>A0ABR4HNP2_9EURO</name>
<dbReference type="PANTHER" id="PTHR30344:SF1">
    <property type="entry name" value="6-PHOSPHOGLUCONOLACTONASE"/>
    <property type="match status" value="1"/>
</dbReference>
<dbReference type="PANTHER" id="PTHR30344">
    <property type="entry name" value="6-PHOSPHOGLUCONOLACTONASE-RELATED"/>
    <property type="match status" value="1"/>
</dbReference>
<dbReference type="EMBL" id="JBFXLS010000096">
    <property type="protein sequence ID" value="KAL2817007.1"/>
    <property type="molecule type" value="Genomic_DNA"/>
</dbReference>
<dbReference type="Proteomes" id="UP001610335">
    <property type="component" value="Unassembled WGS sequence"/>
</dbReference>
<protein>
    <submittedName>
        <fullName evidence="3">Lactonase, 7-bladed beta-propeller-domain-containing protein</fullName>
    </submittedName>
</protein>